<name>A0AA88AFH4_FICCA</name>
<protein>
    <submittedName>
        <fullName evidence="2">Uncharacterized protein</fullName>
    </submittedName>
</protein>
<feature type="compositionally biased region" description="Basic residues" evidence="1">
    <location>
        <begin position="56"/>
        <end position="71"/>
    </location>
</feature>
<dbReference type="AlphaFoldDB" id="A0AA88AFH4"/>
<dbReference type="Proteomes" id="UP001187192">
    <property type="component" value="Unassembled WGS sequence"/>
</dbReference>
<gene>
    <name evidence="2" type="ORF">TIFTF001_023817</name>
</gene>
<reference evidence="2" key="1">
    <citation type="submission" date="2023-07" db="EMBL/GenBank/DDBJ databases">
        <title>draft genome sequence of fig (Ficus carica).</title>
        <authorList>
            <person name="Takahashi T."/>
            <person name="Nishimura K."/>
        </authorList>
    </citation>
    <scope>NUCLEOTIDE SEQUENCE</scope>
</reference>
<comment type="caution">
    <text evidence="2">The sequence shown here is derived from an EMBL/GenBank/DDBJ whole genome shotgun (WGS) entry which is preliminary data.</text>
</comment>
<keyword evidence="3" id="KW-1185">Reference proteome</keyword>
<accession>A0AA88AFH4</accession>
<sequence>MTKIELHPSLGEESCVLLHIPHRHIDDVKYQQQSRSGPGLEIGIKSEGVDECSSKQRGRGFRAIRHRRRPA</sequence>
<dbReference type="EMBL" id="BTGU01000053">
    <property type="protein sequence ID" value="GMN54689.1"/>
    <property type="molecule type" value="Genomic_DNA"/>
</dbReference>
<evidence type="ECO:0000256" key="1">
    <source>
        <dbReference type="SAM" id="MobiDB-lite"/>
    </source>
</evidence>
<dbReference type="Gramene" id="FCD_00021119-RA">
    <property type="protein sequence ID" value="FCD_00021119-RA:cds"/>
    <property type="gene ID" value="FCD_00021119"/>
</dbReference>
<proteinExistence type="predicted"/>
<evidence type="ECO:0000313" key="2">
    <source>
        <dbReference type="EMBL" id="GMN54689.1"/>
    </source>
</evidence>
<evidence type="ECO:0000313" key="3">
    <source>
        <dbReference type="Proteomes" id="UP001187192"/>
    </source>
</evidence>
<feature type="region of interest" description="Disordered" evidence="1">
    <location>
        <begin position="51"/>
        <end position="71"/>
    </location>
</feature>
<organism evidence="2 3">
    <name type="scientific">Ficus carica</name>
    <name type="common">Common fig</name>
    <dbReference type="NCBI Taxonomy" id="3494"/>
    <lineage>
        <taxon>Eukaryota</taxon>
        <taxon>Viridiplantae</taxon>
        <taxon>Streptophyta</taxon>
        <taxon>Embryophyta</taxon>
        <taxon>Tracheophyta</taxon>
        <taxon>Spermatophyta</taxon>
        <taxon>Magnoliopsida</taxon>
        <taxon>eudicotyledons</taxon>
        <taxon>Gunneridae</taxon>
        <taxon>Pentapetalae</taxon>
        <taxon>rosids</taxon>
        <taxon>fabids</taxon>
        <taxon>Rosales</taxon>
        <taxon>Moraceae</taxon>
        <taxon>Ficeae</taxon>
        <taxon>Ficus</taxon>
    </lineage>
</organism>